<dbReference type="KEGG" id="aori:SD37_09290"/>
<reference evidence="1 2" key="1">
    <citation type="journal article" date="2015" name="Genome Announc.">
        <title>Draft Genome Sequence of Norvancomycin-Producing Strain Amycolatopsis orientalis CPCC200066.</title>
        <authorList>
            <person name="Lei X."/>
            <person name="Yuan F."/>
            <person name="Shi Y."/>
            <person name="Li X."/>
            <person name="Wang L."/>
            <person name="Hong B."/>
        </authorList>
    </citation>
    <scope>NUCLEOTIDE SEQUENCE [LARGE SCALE GENOMIC DNA]</scope>
    <source>
        <strain evidence="1 2">B-37</strain>
    </source>
</reference>
<gene>
    <name evidence="1" type="ORF">SD37_09290</name>
</gene>
<dbReference type="AlphaFoldDB" id="A0A193BUH2"/>
<dbReference type="Proteomes" id="UP000093695">
    <property type="component" value="Chromosome"/>
</dbReference>
<keyword evidence="2" id="KW-1185">Reference proteome</keyword>
<accession>A0A193BUH2</accession>
<evidence type="ECO:0000313" key="1">
    <source>
        <dbReference type="EMBL" id="ANN15823.1"/>
    </source>
</evidence>
<dbReference type="EMBL" id="CP016174">
    <property type="protein sequence ID" value="ANN15823.1"/>
    <property type="molecule type" value="Genomic_DNA"/>
</dbReference>
<proteinExistence type="predicted"/>
<organism evidence="1 2">
    <name type="scientific">Amycolatopsis orientalis</name>
    <name type="common">Nocardia orientalis</name>
    <dbReference type="NCBI Taxonomy" id="31958"/>
    <lineage>
        <taxon>Bacteria</taxon>
        <taxon>Bacillati</taxon>
        <taxon>Actinomycetota</taxon>
        <taxon>Actinomycetes</taxon>
        <taxon>Pseudonocardiales</taxon>
        <taxon>Pseudonocardiaceae</taxon>
        <taxon>Amycolatopsis</taxon>
    </lineage>
</organism>
<dbReference type="STRING" id="31958.SD37_09290"/>
<name>A0A193BUH2_AMYOR</name>
<protein>
    <submittedName>
        <fullName evidence="1">Uncharacterized protein</fullName>
    </submittedName>
</protein>
<evidence type="ECO:0000313" key="2">
    <source>
        <dbReference type="Proteomes" id="UP000093695"/>
    </source>
</evidence>
<sequence length="129" mass="13564">MQNPAPRAVVLAKPLQIGKFPSRLSDSTVRISAVAAWAANSGHACGIRRARCGSDLAHSSFGIIDCDALAPRDGSILLSVVPREVPPLGISRGTTENPSLTLSFLLMATGSGRCRHSTITRGISGEEVW</sequence>